<sequence>MSFIYEHIRKLEVKQLSAFEVAQCLFYLHALTKEDHDLHRESQSLREELKERLRELRNEKKKMRGSLNALWLAEG</sequence>
<dbReference type="EMBL" id="JBHUOX010000064">
    <property type="protein sequence ID" value="MFD3003995.1"/>
    <property type="molecule type" value="Genomic_DNA"/>
</dbReference>
<evidence type="ECO:0000313" key="3">
    <source>
        <dbReference type="Proteomes" id="UP001597641"/>
    </source>
</evidence>
<keyword evidence="1" id="KW-0175">Coiled coil</keyword>
<feature type="coiled-coil region" evidence="1">
    <location>
        <begin position="39"/>
        <end position="66"/>
    </location>
</feature>
<keyword evidence="3" id="KW-1185">Reference proteome</keyword>
<accession>A0ABW6C2K7</accession>
<comment type="caution">
    <text evidence="2">The sequence shown here is derived from an EMBL/GenBank/DDBJ whole genome shotgun (WGS) entry which is preliminary data.</text>
</comment>
<proteinExistence type="predicted"/>
<evidence type="ECO:0000313" key="2">
    <source>
        <dbReference type="EMBL" id="MFD3003995.1"/>
    </source>
</evidence>
<gene>
    <name evidence="2" type="ORF">ACFS7Z_26830</name>
</gene>
<organism evidence="2 3">
    <name type="scientific">Pontibacter toksunensis</name>
    <dbReference type="NCBI Taxonomy" id="1332631"/>
    <lineage>
        <taxon>Bacteria</taxon>
        <taxon>Pseudomonadati</taxon>
        <taxon>Bacteroidota</taxon>
        <taxon>Cytophagia</taxon>
        <taxon>Cytophagales</taxon>
        <taxon>Hymenobacteraceae</taxon>
        <taxon>Pontibacter</taxon>
    </lineage>
</organism>
<dbReference type="RefSeq" id="WP_377492465.1">
    <property type="nucleotide sequence ID" value="NZ_JBHUOX010000064.1"/>
</dbReference>
<name>A0ABW6C2K7_9BACT</name>
<protein>
    <submittedName>
        <fullName evidence="2">Uncharacterized protein</fullName>
    </submittedName>
</protein>
<reference evidence="3" key="1">
    <citation type="journal article" date="2019" name="Int. J. Syst. Evol. Microbiol.">
        <title>The Global Catalogue of Microorganisms (GCM) 10K type strain sequencing project: providing services to taxonomists for standard genome sequencing and annotation.</title>
        <authorList>
            <consortium name="The Broad Institute Genomics Platform"/>
            <consortium name="The Broad Institute Genome Sequencing Center for Infectious Disease"/>
            <person name="Wu L."/>
            <person name="Ma J."/>
        </authorList>
    </citation>
    <scope>NUCLEOTIDE SEQUENCE [LARGE SCALE GENOMIC DNA]</scope>
    <source>
        <strain evidence="3">KCTC 23984</strain>
    </source>
</reference>
<dbReference type="Proteomes" id="UP001597641">
    <property type="component" value="Unassembled WGS sequence"/>
</dbReference>
<evidence type="ECO:0000256" key="1">
    <source>
        <dbReference type="SAM" id="Coils"/>
    </source>
</evidence>